<dbReference type="FunFam" id="3.40.50.300:FF:000777">
    <property type="entry name" value="tRNA (N6-adenosine(37)-N6)-threonylcarbamoyltransferase complex ATPase TsaE"/>
    <property type="match status" value="1"/>
</dbReference>
<evidence type="ECO:0000256" key="8">
    <source>
        <dbReference type="ARBA" id="ARBA00022840"/>
    </source>
</evidence>
<dbReference type="InterPro" id="IPR003442">
    <property type="entry name" value="T6A_TsaE"/>
</dbReference>
<dbReference type="PANTHER" id="PTHR33540">
    <property type="entry name" value="TRNA THREONYLCARBAMOYLADENOSINE BIOSYNTHESIS PROTEIN TSAE"/>
    <property type="match status" value="1"/>
</dbReference>
<keyword evidence="7" id="KW-0547">Nucleotide-binding</keyword>
<dbReference type="SUPFAM" id="SSF52540">
    <property type="entry name" value="P-loop containing nucleoside triphosphate hydrolases"/>
    <property type="match status" value="1"/>
</dbReference>
<dbReference type="GO" id="GO:0046872">
    <property type="term" value="F:metal ion binding"/>
    <property type="evidence" value="ECO:0007669"/>
    <property type="project" value="UniProtKB-KW"/>
</dbReference>
<dbReference type="NCBIfam" id="TIGR00150">
    <property type="entry name" value="T6A_YjeE"/>
    <property type="match status" value="1"/>
</dbReference>
<keyword evidence="12" id="KW-1185">Reference proteome</keyword>
<dbReference type="GO" id="GO:0005737">
    <property type="term" value="C:cytoplasm"/>
    <property type="evidence" value="ECO:0007669"/>
    <property type="project" value="UniProtKB-SubCell"/>
</dbReference>
<keyword evidence="6" id="KW-0479">Metal-binding</keyword>
<accession>A0A1G8J5V1</accession>
<keyword evidence="9" id="KW-0460">Magnesium</keyword>
<organism evidence="11 12">
    <name type="scientific">Alteribacillus persepolensis</name>
    <dbReference type="NCBI Taxonomy" id="568899"/>
    <lineage>
        <taxon>Bacteria</taxon>
        <taxon>Bacillati</taxon>
        <taxon>Bacillota</taxon>
        <taxon>Bacilli</taxon>
        <taxon>Bacillales</taxon>
        <taxon>Bacillaceae</taxon>
        <taxon>Alteribacillus</taxon>
    </lineage>
</organism>
<evidence type="ECO:0000313" key="12">
    <source>
        <dbReference type="Proteomes" id="UP000199163"/>
    </source>
</evidence>
<dbReference type="GO" id="GO:0002949">
    <property type="term" value="P:tRNA threonylcarbamoyladenosine modification"/>
    <property type="evidence" value="ECO:0007669"/>
    <property type="project" value="InterPro"/>
</dbReference>
<comment type="subcellular location">
    <subcellularLocation>
        <location evidence="1">Cytoplasm</location>
    </subcellularLocation>
</comment>
<sequence>MQLERKSYSPQDTIHLAKQIGTLLQPGDVLTLDGELGAGKTHFTKGIASALGIKEMVNSPTFTIMKEYEGRLPLYHMDVYRLEEEEAEEIGLEEYLEGDGVSVIEWADKITSLLPPEKLEITLGRETDTTRVIQLHGVGDRFIGLLKELEKHEDVSD</sequence>
<dbReference type="PANTHER" id="PTHR33540:SF2">
    <property type="entry name" value="TRNA THREONYLCARBAMOYLADENOSINE BIOSYNTHESIS PROTEIN TSAE"/>
    <property type="match status" value="1"/>
</dbReference>
<keyword evidence="5" id="KW-0819">tRNA processing</keyword>
<evidence type="ECO:0000256" key="6">
    <source>
        <dbReference type="ARBA" id="ARBA00022723"/>
    </source>
</evidence>
<proteinExistence type="inferred from homology"/>
<evidence type="ECO:0000256" key="2">
    <source>
        <dbReference type="ARBA" id="ARBA00007599"/>
    </source>
</evidence>
<dbReference type="Pfam" id="PF02367">
    <property type="entry name" value="TsaE"/>
    <property type="match status" value="1"/>
</dbReference>
<evidence type="ECO:0000256" key="7">
    <source>
        <dbReference type="ARBA" id="ARBA00022741"/>
    </source>
</evidence>
<evidence type="ECO:0000256" key="3">
    <source>
        <dbReference type="ARBA" id="ARBA00019010"/>
    </source>
</evidence>
<comment type="similarity">
    <text evidence="2">Belongs to the TsaE family.</text>
</comment>
<dbReference type="RefSeq" id="WP_091276226.1">
    <property type="nucleotide sequence ID" value="NZ_FNDK01000029.1"/>
</dbReference>
<evidence type="ECO:0000256" key="4">
    <source>
        <dbReference type="ARBA" id="ARBA00022490"/>
    </source>
</evidence>
<dbReference type="Gene3D" id="3.40.50.300">
    <property type="entry name" value="P-loop containing nucleotide triphosphate hydrolases"/>
    <property type="match status" value="1"/>
</dbReference>
<dbReference type="AlphaFoldDB" id="A0A1G8J5V1"/>
<keyword evidence="4" id="KW-0963">Cytoplasm</keyword>
<dbReference type="STRING" id="568899.SAMN05192534_12925"/>
<evidence type="ECO:0000256" key="1">
    <source>
        <dbReference type="ARBA" id="ARBA00004496"/>
    </source>
</evidence>
<dbReference type="EMBL" id="FNDK01000029">
    <property type="protein sequence ID" value="SDI26462.1"/>
    <property type="molecule type" value="Genomic_DNA"/>
</dbReference>
<dbReference type="OrthoDB" id="9815896at2"/>
<name>A0A1G8J5V1_9BACI</name>
<dbReference type="GO" id="GO:0005524">
    <property type="term" value="F:ATP binding"/>
    <property type="evidence" value="ECO:0007669"/>
    <property type="project" value="UniProtKB-KW"/>
</dbReference>
<evidence type="ECO:0000313" key="11">
    <source>
        <dbReference type="EMBL" id="SDI26462.1"/>
    </source>
</evidence>
<gene>
    <name evidence="11" type="ORF">SAMN05192534_12925</name>
</gene>
<evidence type="ECO:0000256" key="9">
    <source>
        <dbReference type="ARBA" id="ARBA00022842"/>
    </source>
</evidence>
<keyword evidence="8" id="KW-0067">ATP-binding</keyword>
<protein>
    <recommendedName>
        <fullName evidence="3">tRNA threonylcarbamoyladenosine biosynthesis protein TsaE</fullName>
    </recommendedName>
    <alternativeName>
        <fullName evidence="10">t(6)A37 threonylcarbamoyladenosine biosynthesis protein TsaE</fullName>
    </alternativeName>
</protein>
<reference evidence="11 12" key="1">
    <citation type="submission" date="2016-10" db="EMBL/GenBank/DDBJ databases">
        <authorList>
            <person name="de Groot N.N."/>
        </authorList>
    </citation>
    <scope>NUCLEOTIDE SEQUENCE [LARGE SCALE GENOMIC DNA]</scope>
    <source>
        <strain evidence="11 12">DSM 21632</strain>
    </source>
</reference>
<evidence type="ECO:0000256" key="5">
    <source>
        <dbReference type="ARBA" id="ARBA00022694"/>
    </source>
</evidence>
<dbReference type="Proteomes" id="UP000199163">
    <property type="component" value="Unassembled WGS sequence"/>
</dbReference>
<evidence type="ECO:0000256" key="10">
    <source>
        <dbReference type="ARBA" id="ARBA00032441"/>
    </source>
</evidence>
<dbReference type="InterPro" id="IPR027417">
    <property type="entry name" value="P-loop_NTPase"/>
</dbReference>